<feature type="binding site" description="axial binding residue" evidence="10">
    <location>
        <position position="462"/>
    </location>
    <ligand>
        <name>heme</name>
        <dbReference type="ChEBI" id="CHEBI:30413"/>
    </ligand>
    <ligandPart>
        <name>Fe</name>
        <dbReference type="ChEBI" id="CHEBI:18248"/>
    </ligandPart>
</feature>
<keyword evidence="12" id="KW-0812">Transmembrane</keyword>
<reference evidence="13" key="2">
    <citation type="submission" date="2020-11" db="EMBL/GenBank/DDBJ databases">
        <authorList>
            <person name="McCartney M.A."/>
            <person name="Auch B."/>
            <person name="Kono T."/>
            <person name="Mallez S."/>
            <person name="Becker A."/>
            <person name="Gohl D.M."/>
            <person name="Silverstein K.A.T."/>
            <person name="Koren S."/>
            <person name="Bechman K.B."/>
            <person name="Herman A."/>
            <person name="Abrahante J.E."/>
            <person name="Garbe J."/>
        </authorList>
    </citation>
    <scope>NUCLEOTIDE SEQUENCE</scope>
    <source>
        <strain evidence="13">Duluth1</strain>
        <tissue evidence="13">Whole animal</tissue>
    </source>
</reference>
<dbReference type="PANTHER" id="PTHR24302">
    <property type="entry name" value="CYTOCHROME P450 FAMILY 3"/>
    <property type="match status" value="1"/>
</dbReference>
<dbReference type="GO" id="GO:0020037">
    <property type="term" value="F:heme binding"/>
    <property type="evidence" value="ECO:0007669"/>
    <property type="project" value="InterPro"/>
</dbReference>
<dbReference type="PRINTS" id="PR00385">
    <property type="entry name" value="P450"/>
</dbReference>
<dbReference type="InterPro" id="IPR001128">
    <property type="entry name" value="Cyt_P450"/>
</dbReference>
<keyword evidence="6" id="KW-0492">Microsome</keyword>
<evidence type="ECO:0008006" key="15">
    <source>
        <dbReference type="Google" id="ProtNLM"/>
    </source>
</evidence>
<dbReference type="Gene3D" id="1.10.630.10">
    <property type="entry name" value="Cytochrome P450"/>
    <property type="match status" value="1"/>
</dbReference>
<dbReference type="GO" id="GO:0005506">
    <property type="term" value="F:iron ion binding"/>
    <property type="evidence" value="ECO:0007669"/>
    <property type="project" value="InterPro"/>
</dbReference>
<evidence type="ECO:0000256" key="7">
    <source>
        <dbReference type="ARBA" id="ARBA00023002"/>
    </source>
</evidence>
<protein>
    <recommendedName>
        <fullName evidence="15">Cytochrome P450</fullName>
    </recommendedName>
</protein>
<keyword evidence="12" id="KW-1133">Transmembrane helix</keyword>
<feature type="transmembrane region" description="Helical" evidence="12">
    <location>
        <begin position="12"/>
        <end position="31"/>
    </location>
</feature>
<evidence type="ECO:0000256" key="11">
    <source>
        <dbReference type="RuleBase" id="RU000461"/>
    </source>
</evidence>
<accession>A0A9D4C962</accession>
<evidence type="ECO:0000256" key="8">
    <source>
        <dbReference type="ARBA" id="ARBA00023004"/>
    </source>
</evidence>
<evidence type="ECO:0000256" key="3">
    <source>
        <dbReference type="ARBA" id="ARBA00010617"/>
    </source>
</evidence>
<dbReference type="SUPFAM" id="SSF48264">
    <property type="entry name" value="Cytochrome P450"/>
    <property type="match status" value="1"/>
</dbReference>
<organism evidence="13 14">
    <name type="scientific">Dreissena polymorpha</name>
    <name type="common">Zebra mussel</name>
    <name type="synonym">Mytilus polymorpha</name>
    <dbReference type="NCBI Taxonomy" id="45954"/>
    <lineage>
        <taxon>Eukaryota</taxon>
        <taxon>Metazoa</taxon>
        <taxon>Spiralia</taxon>
        <taxon>Lophotrochozoa</taxon>
        <taxon>Mollusca</taxon>
        <taxon>Bivalvia</taxon>
        <taxon>Autobranchia</taxon>
        <taxon>Heteroconchia</taxon>
        <taxon>Euheterodonta</taxon>
        <taxon>Imparidentia</taxon>
        <taxon>Neoheterodontei</taxon>
        <taxon>Myida</taxon>
        <taxon>Dreissenoidea</taxon>
        <taxon>Dreissenidae</taxon>
        <taxon>Dreissena</taxon>
    </lineage>
</organism>
<dbReference type="Proteomes" id="UP000828390">
    <property type="component" value="Unassembled WGS sequence"/>
</dbReference>
<evidence type="ECO:0000256" key="12">
    <source>
        <dbReference type="SAM" id="Phobius"/>
    </source>
</evidence>
<dbReference type="GO" id="GO:0008395">
    <property type="term" value="F:steroid hydroxylase activity"/>
    <property type="evidence" value="ECO:0007669"/>
    <property type="project" value="TreeGrafter"/>
</dbReference>
<keyword evidence="8 10" id="KW-0408">Iron</keyword>
<dbReference type="PROSITE" id="PS00086">
    <property type="entry name" value="CYTOCHROME_P450"/>
    <property type="match status" value="1"/>
</dbReference>
<evidence type="ECO:0000256" key="9">
    <source>
        <dbReference type="ARBA" id="ARBA00043906"/>
    </source>
</evidence>
<dbReference type="CDD" id="cd11055">
    <property type="entry name" value="CYP3A-like"/>
    <property type="match status" value="1"/>
</dbReference>
<dbReference type="EMBL" id="JAIWYP010000013">
    <property type="protein sequence ID" value="KAH3719545.1"/>
    <property type="molecule type" value="Genomic_DNA"/>
</dbReference>
<sequence>MYSFIATQLVWWTGGAITVLSMVALALYAFTTYKHGYFRRRGIKGPKPSPFWGHIKDLMAVGAHEFDRRSVKEFGQVYGFYFGNHPTLMVADPDILKEIAIKQFSNFYNRGDTVQIAKVWQNSVNNAKGIKWKYLRAILQPAFSSGKIKGMRPILKRCLDDMISCLDSDLLDSKEHVVEMNDKFKRLTMDVICSSAFGIEVNTQRNPEDQFVKHASKILGGSLSNKVLLLNWFFPDFQSLIMYFAKDFNDPAAMEFLGATVRKAMEERKKSYPHEYRDILQLMMNTKSEDHAIGVSEEKSFEEMKKGGMSDADIIINGIIFLAAGHETTAALLGFISYNLATHPEVQERLLEEIDEVTGTIENSVTYESILKMEYLEMILQETLRLYPPAGRFNRQPAEDVTIKGVHFEKGMDITFTTYGIHMNPIYWPEPEKFDPERFSPANRGNIYPYSHVPFGAGPRNCVGMKLALAETKMAIVRLLQSFRLEPSDKLTIPLKTNNGGGLLRPVTLWLKLVRRKE</sequence>
<dbReference type="GO" id="GO:0005789">
    <property type="term" value="C:endoplasmic reticulum membrane"/>
    <property type="evidence" value="ECO:0007669"/>
    <property type="project" value="UniProtKB-SubCell"/>
</dbReference>
<dbReference type="AlphaFoldDB" id="A0A9D4C962"/>
<keyword evidence="12" id="KW-0472">Membrane</keyword>
<dbReference type="InterPro" id="IPR050705">
    <property type="entry name" value="Cytochrome_P450_3A"/>
</dbReference>
<evidence type="ECO:0000256" key="1">
    <source>
        <dbReference type="ARBA" id="ARBA00004174"/>
    </source>
</evidence>
<dbReference type="GO" id="GO:0016705">
    <property type="term" value="F:oxidoreductase activity, acting on paired donors, with incorporation or reduction of molecular oxygen"/>
    <property type="evidence" value="ECO:0007669"/>
    <property type="project" value="InterPro"/>
</dbReference>
<dbReference type="InterPro" id="IPR002401">
    <property type="entry name" value="Cyt_P450_E_grp-I"/>
</dbReference>
<evidence type="ECO:0000256" key="6">
    <source>
        <dbReference type="ARBA" id="ARBA00022848"/>
    </source>
</evidence>
<keyword evidence="4 10" id="KW-0349">Heme</keyword>
<dbReference type="InterPro" id="IPR036396">
    <property type="entry name" value="Cyt_P450_sf"/>
</dbReference>
<dbReference type="PRINTS" id="PR00463">
    <property type="entry name" value="EP450I"/>
</dbReference>
<dbReference type="PANTHER" id="PTHR24302:SF15">
    <property type="entry name" value="FATTY-ACID PEROXYGENASE"/>
    <property type="match status" value="1"/>
</dbReference>
<evidence type="ECO:0000256" key="10">
    <source>
        <dbReference type="PIRSR" id="PIRSR602401-1"/>
    </source>
</evidence>
<keyword evidence="6" id="KW-0256">Endoplasmic reticulum</keyword>
<evidence type="ECO:0000256" key="4">
    <source>
        <dbReference type="ARBA" id="ARBA00022617"/>
    </source>
</evidence>
<dbReference type="Pfam" id="PF00067">
    <property type="entry name" value="p450"/>
    <property type="match status" value="1"/>
</dbReference>
<gene>
    <name evidence="13" type="ORF">DPMN_062382</name>
</gene>
<evidence type="ECO:0000256" key="5">
    <source>
        <dbReference type="ARBA" id="ARBA00022723"/>
    </source>
</evidence>
<dbReference type="OrthoDB" id="2789670at2759"/>
<comment type="caution">
    <text evidence="13">The sequence shown here is derived from an EMBL/GenBank/DDBJ whole genome shotgun (WGS) entry which is preliminary data.</text>
</comment>
<keyword evidence="14" id="KW-1185">Reference proteome</keyword>
<keyword evidence="11" id="KW-0503">Monooxygenase</keyword>
<evidence type="ECO:0000256" key="2">
    <source>
        <dbReference type="ARBA" id="ARBA00004406"/>
    </source>
</evidence>
<proteinExistence type="inferred from homology"/>
<comment type="cofactor">
    <cofactor evidence="10">
        <name>heme</name>
        <dbReference type="ChEBI" id="CHEBI:30413"/>
    </cofactor>
</comment>
<reference evidence="13" key="1">
    <citation type="journal article" date="2019" name="bioRxiv">
        <title>The Genome of the Zebra Mussel, Dreissena polymorpha: A Resource for Invasive Species Research.</title>
        <authorList>
            <person name="McCartney M.A."/>
            <person name="Auch B."/>
            <person name="Kono T."/>
            <person name="Mallez S."/>
            <person name="Zhang Y."/>
            <person name="Obille A."/>
            <person name="Becker A."/>
            <person name="Abrahante J.E."/>
            <person name="Garbe J."/>
            <person name="Badalamenti J.P."/>
            <person name="Herman A."/>
            <person name="Mangelson H."/>
            <person name="Liachko I."/>
            <person name="Sullivan S."/>
            <person name="Sone E.D."/>
            <person name="Koren S."/>
            <person name="Silverstein K.A.T."/>
            <person name="Beckman K.B."/>
            <person name="Gohl D.M."/>
        </authorList>
    </citation>
    <scope>NUCLEOTIDE SEQUENCE</scope>
    <source>
        <strain evidence="13">Duluth1</strain>
        <tissue evidence="13">Whole animal</tissue>
    </source>
</reference>
<name>A0A9D4C962_DREPO</name>
<dbReference type="FunFam" id="1.10.630.10:FF:000042">
    <property type="entry name" value="Cytochrome P450"/>
    <property type="match status" value="1"/>
</dbReference>
<comment type="similarity">
    <text evidence="3 11">Belongs to the cytochrome P450 family.</text>
</comment>
<dbReference type="InterPro" id="IPR017972">
    <property type="entry name" value="Cyt_P450_CS"/>
</dbReference>
<comment type="function">
    <text evidence="9">Cytochromes P450 are a group of heme-thiolate monooxygenases. They oxidize a variety of structurally unrelated compounds, including steroids, fatty acids, and xenobiotics.</text>
</comment>
<evidence type="ECO:0000313" key="13">
    <source>
        <dbReference type="EMBL" id="KAH3719545.1"/>
    </source>
</evidence>
<keyword evidence="5 10" id="KW-0479">Metal-binding</keyword>
<keyword evidence="7 11" id="KW-0560">Oxidoreductase</keyword>
<evidence type="ECO:0000313" key="14">
    <source>
        <dbReference type="Proteomes" id="UP000828390"/>
    </source>
</evidence>
<comment type="subcellular location">
    <subcellularLocation>
        <location evidence="2">Endoplasmic reticulum membrane</location>
        <topology evidence="2">Peripheral membrane protein</topology>
    </subcellularLocation>
    <subcellularLocation>
        <location evidence="1">Microsome membrane</location>
        <topology evidence="1">Peripheral membrane protein</topology>
    </subcellularLocation>
</comment>